<dbReference type="Gene3D" id="2.40.170.20">
    <property type="entry name" value="TonB-dependent receptor, beta-barrel domain"/>
    <property type="match status" value="1"/>
</dbReference>
<dbReference type="GO" id="GO:0009279">
    <property type="term" value="C:cell outer membrane"/>
    <property type="evidence" value="ECO:0007669"/>
    <property type="project" value="UniProtKB-SubCell"/>
</dbReference>
<evidence type="ECO:0000256" key="1">
    <source>
        <dbReference type="ARBA" id="ARBA00004571"/>
    </source>
</evidence>
<keyword evidence="3 10" id="KW-0813">Transport</keyword>
<evidence type="ECO:0000313" key="15">
    <source>
        <dbReference type="EMBL" id="KIU29602.1"/>
    </source>
</evidence>
<dbReference type="Proteomes" id="UP000033203">
    <property type="component" value="Unassembled WGS sequence"/>
</dbReference>
<organism evidence="15 16">
    <name type="scientific">Sphingomonas melonis</name>
    <dbReference type="NCBI Taxonomy" id="152682"/>
    <lineage>
        <taxon>Bacteria</taxon>
        <taxon>Pseudomonadati</taxon>
        <taxon>Pseudomonadota</taxon>
        <taxon>Alphaproteobacteria</taxon>
        <taxon>Sphingomonadales</taxon>
        <taxon>Sphingomonadaceae</taxon>
        <taxon>Sphingomonas</taxon>
    </lineage>
</organism>
<dbReference type="Pfam" id="PF00593">
    <property type="entry name" value="TonB_dep_Rec_b-barrel"/>
    <property type="match status" value="1"/>
</dbReference>
<dbReference type="SUPFAM" id="SSF56935">
    <property type="entry name" value="Porins"/>
    <property type="match status" value="1"/>
</dbReference>
<evidence type="ECO:0000256" key="8">
    <source>
        <dbReference type="ARBA" id="ARBA00023170"/>
    </source>
</evidence>
<sequence length="721" mass="78038">MKYLYLTIVGALLGTTAATAQTAPPRQDEANVDDIVVTAQRSRSDIVASGHQVTTIDQSQIELARSASDTLATILAKTVPGLADSSRTITDFGQTLRGRGALILVDGVPYNTNRDSARGLIGLEPSDIAQVQVLRGSSAMYGSGATGGIISINTRPAGGPLRAETVLAGTGSLSNLTTDSLGGRVQQFVSGSAGSFDFIVNGGYQRIGGGFDGNGNRRAPEPSQGDLFDSNVWNVGGKAGLRLGGAYVQLSASHYRADQHTDFVSDPAVDRLPAGTAAARPLRGIQLANQNQLYSTVLTANLAARDVLGSRLTALGYYRDFFSRYTPFDARGIATRGRNVDQVTQNSRVFGGRLTIETPLGERSSLTWGGDFTREQSDMPLDVFDPVAYDASRGLVFNRIATLLYMPKLTTLTYGGFVQAQHRFADWLAVEGGARYDRARARFDAFVPLSQSRAARPGTIPGGTISYGAWTFNGSATVTPVAGQDFFATFSQGFQLPDIGLQLRNANLGFNIRNSDLQPVRIDSYEVGWRGRFGRARMTASAFRTTSELGDVQSLNNGLILVRTAERIRGIEGSLDVGDPTDRVRAGATATWIRGRERPANAAASRPMTGYRIPPLKVTAYIEVTPVDRLDIRFQGLLSGDRDYRLNGVQSFGRRKVEQYAVFDLTSRWRPTDRDTITAGIENLFNTQYFPVYSQLLRSNLNSSRVPANGATLTIGYRRNW</sequence>
<evidence type="ECO:0000256" key="5">
    <source>
        <dbReference type="ARBA" id="ARBA00022692"/>
    </source>
</evidence>
<keyword evidence="5 10" id="KW-0812">Transmembrane</keyword>
<keyword evidence="9 10" id="KW-0998">Cell outer membrane</keyword>
<dbReference type="PANTHER" id="PTHR30069:SF42">
    <property type="entry name" value="FERRIC AEROBACTIN RECEPTOR"/>
    <property type="match status" value="1"/>
</dbReference>
<dbReference type="InterPro" id="IPR037066">
    <property type="entry name" value="Plug_dom_sf"/>
</dbReference>
<gene>
    <name evidence="15" type="ORF">SR41_03540</name>
</gene>
<evidence type="ECO:0000256" key="9">
    <source>
        <dbReference type="ARBA" id="ARBA00023237"/>
    </source>
</evidence>
<dbReference type="PANTHER" id="PTHR30069">
    <property type="entry name" value="TONB-DEPENDENT OUTER MEMBRANE RECEPTOR"/>
    <property type="match status" value="1"/>
</dbReference>
<dbReference type="AlphaFoldDB" id="A0A0D1MGZ5"/>
<accession>A0A0D1MGZ5</accession>
<dbReference type="InterPro" id="IPR010105">
    <property type="entry name" value="TonB_sidphr_rcpt"/>
</dbReference>
<dbReference type="InterPro" id="IPR000531">
    <property type="entry name" value="Beta-barrel_TonB"/>
</dbReference>
<comment type="similarity">
    <text evidence="2 10 11">Belongs to the TonB-dependent receptor family.</text>
</comment>
<keyword evidence="12" id="KW-0732">Signal</keyword>
<feature type="domain" description="TonB-dependent receptor-like beta-barrel" evidence="13">
    <location>
        <begin position="254"/>
        <end position="684"/>
    </location>
</feature>
<dbReference type="GO" id="GO:0015344">
    <property type="term" value="F:siderophore uptake transmembrane transporter activity"/>
    <property type="evidence" value="ECO:0007669"/>
    <property type="project" value="TreeGrafter"/>
</dbReference>
<evidence type="ECO:0000256" key="7">
    <source>
        <dbReference type="ARBA" id="ARBA00023136"/>
    </source>
</evidence>
<evidence type="ECO:0000256" key="10">
    <source>
        <dbReference type="PROSITE-ProRule" id="PRU01360"/>
    </source>
</evidence>
<dbReference type="GO" id="GO:0044718">
    <property type="term" value="P:siderophore transmembrane transport"/>
    <property type="evidence" value="ECO:0007669"/>
    <property type="project" value="TreeGrafter"/>
</dbReference>
<comment type="subcellular location">
    <subcellularLocation>
        <location evidence="1 10">Cell outer membrane</location>
        <topology evidence="1 10">Multi-pass membrane protein</topology>
    </subcellularLocation>
</comment>
<protein>
    <submittedName>
        <fullName evidence="15">Membrane protein</fullName>
    </submittedName>
</protein>
<name>A0A0D1MGZ5_9SPHN</name>
<dbReference type="Gene3D" id="2.170.130.10">
    <property type="entry name" value="TonB-dependent receptor, plug domain"/>
    <property type="match status" value="1"/>
</dbReference>
<keyword evidence="7 10" id="KW-0472">Membrane</keyword>
<dbReference type="InterPro" id="IPR036942">
    <property type="entry name" value="Beta-barrel_TonB_sf"/>
</dbReference>
<dbReference type="NCBIfam" id="TIGR01783">
    <property type="entry name" value="TonB-siderophor"/>
    <property type="match status" value="1"/>
</dbReference>
<evidence type="ECO:0000259" key="14">
    <source>
        <dbReference type="Pfam" id="PF07715"/>
    </source>
</evidence>
<evidence type="ECO:0000256" key="11">
    <source>
        <dbReference type="RuleBase" id="RU003357"/>
    </source>
</evidence>
<dbReference type="InterPro" id="IPR039426">
    <property type="entry name" value="TonB-dep_rcpt-like"/>
</dbReference>
<evidence type="ECO:0000313" key="16">
    <source>
        <dbReference type="Proteomes" id="UP000033203"/>
    </source>
</evidence>
<comment type="caution">
    <text evidence="15">The sequence shown here is derived from an EMBL/GenBank/DDBJ whole genome shotgun (WGS) entry which is preliminary data.</text>
</comment>
<evidence type="ECO:0000256" key="3">
    <source>
        <dbReference type="ARBA" id="ARBA00022448"/>
    </source>
</evidence>
<feature type="signal peptide" evidence="12">
    <location>
        <begin position="1"/>
        <end position="20"/>
    </location>
</feature>
<evidence type="ECO:0000259" key="13">
    <source>
        <dbReference type="Pfam" id="PF00593"/>
    </source>
</evidence>
<proteinExistence type="inferred from homology"/>
<keyword evidence="8" id="KW-0675">Receptor</keyword>
<evidence type="ECO:0000256" key="2">
    <source>
        <dbReference type="ARBA" id="ARBA00009810"/>
    </source>
</evidence>
<evidence type="ECO:0000256" key="4">
    <source>
        <dbReference type="ARBA" id="ARBA00022452"/>
    </source>
</evidence>
<dbReference type="InterPro" id="IPR012910">
    <property type="entry name" value="Plug_dom"/>
</dbReference>
<dbReference type="CDD" id="cd01347">
    <property type="entry name" value="ligand_gated_channel"/>
    <property type="match status" value="1"/>
</dbReference>
<feature type="domain" description="TonB-dependent receptor plug" evidence="14">
    <location>
        <begin position="51"/>
        <end position="149"/>
    </location>
</feature>
<dbReference type="Pfam" id="PF07715">
    <property type="entry name" value="Plug"/>
    <property type="match status" value="1"/>
</dbReference>
<evidence type="ECO:0000256" key="12">
    <source>
        <dbReference type="SAM" id="SignalP"/>
    </source>
</evidence>
<dbReference type="PROSITE" id="PS52016">
    <property type="entry name" value="TONB_DEPENDENT_REC_3"/>
    <property type="match status" value="1"/>
</dbReference>
<feature type="chain" id="PRO_5002233630" evidence="12">
    <location>
        <begin position="21"/>
        <end position="721"/>
    </location>
</feature>
<dbReference type="EMBL" id="JXTP01000016">
    <property type="protein sequence ID" value="KIU29602.1"/>
    <property type="molecule type" value="Genomic_DNA"/>
</dbReference>
<dbReference type="GO" id="GO:0038023">
    <property type="term" value="F:signaling receptor activity"/>
    <property type="evidence" value="ECO:0007669"/>
    <property type="project" value="InterPro"/>
</dbReference>
<dbReference type="PATRIC" id="fig|1549858.7.peg.816"/>
<keyword evidence="4 10" id="KW-1134">Transmembrane beta strand</keyword>
<evidence type="ECO:0000256" key="6">
    <source>
        <dbReference type="ARBA" id="ARBA00023077"/>
    </source>
</evidence>
<reference evidence="15 16" key="1">
    <citation type="submission" date="2015-01" db="EMBL/GenBank/DDBJ databases">
        <title>Genome of Sphingomonas taxi strain 30a.</title>
        <authorList>
            <person name="Eevers N."/>
            <person name="Van Hamme J."/>
            <person name="Bottos E."/>
            <person name="Weyens N."/>
            <person name="Vangronsveld J."/>
        </authorList>
    </citation>
    <scope>NUCLEOTIDE SEQUENCE [LARGE SCALE GENOMIC DNA]</scope>
    <source>
        <strain evidence="15 16">30a</strain>
    </source>
</reference>
<keyword evidence="6 11" id="KW-0798">TonB box</keyword>